<dbReference type="AlphaFoldDB" id="R0M7L4"/>
<feature type="domain" description="CMP/dCMP-type deaminase" evidence="3">
    <location>
        <begin position="138"/>
        <end position="264"/>
    </location>
</feature>
<comment type="similarity">
    <text evidence="2">Belongs to the cytidine and deoxycytidylate deaminase family. ADAT3 subfamily.</text>
</comment>
<dbReference type="GO" id="GO:0005634">
    <property type="term" value="C:nucleus"/>
    <property type="evidence" value="ECO:0007669"/>
    <property type="project" value="TreeGrafter"/>
</dbReference>
<dbReference type="Gene3D" id="3.40.140.10">
    <property type="entry name" value="Cytidine Deaminase, domain 2"/>
    <property type="match status" value="1"/>
</dbReference>
<dbReference type="VEuPathDB" id="MicrosporidiaDB:NBO_46g0009"/>
<proteinExistence type="inferred from homology"/>
<dbReference type="GO" id="GO:0005737">
    <property type="term" value="C:cytoplasm"/>
    <property type="evidence" value="ECO:0007669"/>
    <property type="project" value="TreeGrafter"/>
</dbReference>
<protein>
    <submittedName>
        <fullName evidence="4">tRNA-specific adenosine deaminase-like protein 3</fullName>
    </submittedName>
</protein>
<gene>
    <name evidence="4" type="primary">ADAT3</name>
    <name evidence="4" type="ORF">NBO_46g0009</name>
</gene>
<dbReference type="STRING" id="578461.R0M7L4"/>
<dbReference type="PANTHER" id="PTHR11079:SF156">
    <property type="entry name" value="INACTIVE TRNA-SPECIFIC ADENOSINE DEAMINASE-LIKE PROTEIN 3-RELATED"/>
    <property type="match status" value="1"/>
</dbReference>
<dbReference type="EMBL" id="KB908954">
    <property type="protein sequence ID" value="EOB13974.1"/>
    <property type="molecule type" value="Genomic_DNA"/>
</dbReference>
<dbReference type="HOGENOM" id="CLU_085162_0_0_1"/>
<dbReference type="PROSITE" id="PS51747">
    <property type="entry name" value="CYT_DCMP_DEAMINASES_2"/>
    <property type="match status" value="1"/>
</dbReference>
<keyword evidence="5" id="KW-1185">Reference proteome</keyword>
<dbReference type="GO" id="GO:0008033">
    <property type="term" value="P:tRNA processing"/>
    <property type="evidence" value="ECO:0007669"/>
    <property type="project" value="UniProtKB-KW"/>
</dbReference>
<dbReference type="Proteomes" id="UP000016927">
    <property type="component" value="Unassembled WGS sequence"/>
</dbReference>
<dbReference type="Pfam" id="PF00383">
    <property type="entry name" value="dCMP_cyt_deam_1"/>
    <property type="match status" value="1"/>
</dbReference>
<name>R0M7L4_NOSB1</name>
<evidence type="ECO:0000313" key="5">
    <source>
        <dbReference type="Proteomes" id="UP000016927"/>
    </source>
</evidence>
<accession>R0M7L4</accession>
<evidence type="ECO:0000256" key="2">
    <source>
        <dbReference type="ARBA" id="ARBA00038160"/>
    </source>
</evidence>
<evidence type="ECO:0000256" key="1">
    <source>
        <dbReference type="ARBA" id="ARBA00022694"/>
    </source>
</evidence>
<evidence type="ECO:0000259" key="3">
    <source>
        <dbReference type="PROSITE" id="PS51747"/>
    </source>
</evidence>
<keyword evidence="1" id="KW-0819">tRNA processing</keyword>
<organism evidence="4 5">
    <name type="scientific">Nosema bombycis (strain CQ1 / CVCC 102059)</name>
    <name type="common">Microsporidian parasite</name>
    <name type="synonym">Pebrine of silkworm</name>
    <dbReference type="NCBI Taxonomy" id="578461"/>
    <lineage>
        <taxon>Eukaryota</taxon>
        <taxon>Fungi</taxon>
        <taxon>Fungi incertae sedis</taxon>
        <taxon>Microsporidia</taxon>
        <taxon>Nosematidae</taxon>
        <taxon>Nosema</taxon>
    </lineage>
</organism>
<dbReference type="SUPFAM" id="SSF53927">
    <property type="entry name" value="Cytidine deaminase-like"/>
    <property type="match status" value="1"/>
</dbReference>
<reference evidence="4 5" key="1">
    <citation type="journal article" date="2013" name="BMC Genomics">
        <title>Comparative genomics of parasitic silkworm microsporidia reveal an association between genome expansion and host adaptation.</title>
        <authorList>
            <person name="Pan G."/>
            <person name="Xu J."/>
            <person name="Li T."/>
            <person name="Xia Q."/>
            <person name="Liu S.L."/>
            <person name="Zhang G."/>
            <person name="Li S."/>
            <person name="Li C."/>
            <person name="Liu H."/>
            <person name="Yang L."/>
            <person name="Liu T."/>
            <person name="Zhang X."/>
            <person name="Wu Z."/>
            <person name="Fan W."/>
            <person name="Dang X."/>
            <person name="Xiang H."/>
            <person name="Tao M."/>
            <person name="Li Y."/>
            <person name="Hu J."/>
            <person name="Li Z."/>
            <person name="Lin L."/>
            <person name="Luo J."/>
            <person name="Geng L."/>
            <person name="Wang L."/>
            <person name="Long M."/>
            <person name="Wan Y."/>
            <person name="He N."/>
            <person name="Zhang Z."/>
            <person name="Lu C."/>
            <person name="Keeling P.J."/>
            <person name="Wang J."/>
            <person name="Xiang Z."/>
            <person name="Zhou Z."/>
        </authorList>
    </citation>
    <scope>NUCLEOTIDE SEQUENCE [LARGE SCALE GENOMIC DNA]</scope>
    <source>
        <strain evidence="5">CQ1 / CVCC 102059</strain>
    </source>
</reference>
<dbReference type="InterPro" id="IPR002125">
    <property type="entry name" value="CMP_dCMP_dom"/>
</dbReference>
<dbReference type="PANTHER" id="PTHR11079">
    <property type="entry name" value="CYTOSINE DEAMINASE FAMILY MEMBER"/>
    <property type="match status" value="1"/>
</dbReference>
<dbReference type="GO" id="GO:0052717">
    <property type="term" value="F:tRNA-specific adenosine-34 deaminase activity"/>
    <property type="evidence" value="ECO:0007669"/>
    <property type="project" value="TreeGrafter"/>
</dbReference>
<dbReference type="OrthoDB" id="3180714at2759"/>
<evidence type="ECO:0000313" key="4">
    <source>
        <dbReference type="EMBL" id="EOB13974.1"/>
    </source>
</evidence>
<dbReference type="OMA" id="NHRIDVY"/>
<sequence>MSFLFFFQLNPLHSFMTETFQLKRLKTFKEEAPILLIKGIAFLIENKNISKTIEKYKNLKIPDYLKRIKHLDNNKSLFLCCTDHFISTESGEYYPDDDFFTKFDFDRSFKYYTVYVPNRRFLNVNEWETHKSIWPCIFFNKKEEDLNLNEIKNNFKILENFENPICSGMCLIVDKQIIKKEYDTDDILGHAILKAISNVSQQEINYLCTGLDAYLSHEPCVSCAMALVHGRIKRVFIKNKRKNGPFTKYKLCYNENLNHRYPVYFLDE</sequence>
<dbReference type="InterPro" id="IPR016193">
    <property type="entry name" value="Cytidine_deaminase-like"/>
</dbReference>